<dbReference type="eggNOG" id="ENOG5031P6D">
    <property type="taxonomic scope" value="Bacteria"/>
</dbReference>
<organism evidence="1 2">
    <name type="scientific">Albidiferax ferrireducens (strain ATCC BAA-621 / DSM 15236 / T118)</name>
    <name type="common">Rhodoferax ferrireducens</name>
    <dbReference type="NCBI Taxonomy" id="338969"/>
    <lineage>
        <taxon>Bacteria</taxon>
        <taxon>Pseudomonadati</taxon>
        <taxon>Pseudomonadota</taxon>
        <taxon>Betaproteobacteria</taxon>
        <taxon>Burkholderiales</taxon>
        <taxon>Comamonadaceae</taxon>
        <taxon>Rhodoferax</taxon>
    </lineage>
</organism>
<protein>
    <submittedName>
        <fullName evidence="1">Uncharacterized protein</fullName>
    </submittedName>
</protein>
<keyword evidence="1" id="KW-0614">Plasmid</keyword>
<accession>Q21Q22</accession>
<dbReference type="Pfam" id="PF26125">
    <property type="entry name" value="AcrVA2-like"/>
    <property type="match status" value="1"/>
</dbReference>
<dbReference type="KEGG" id="rfr:Rfer_4437"/>
<dbReference type="Proteomes" id="UP000008332">
    <property type="component" value="Plasmid unnamed1"/>
</dbReference>
<name>Q21Q22_ALBFT</name>
<dbReference type="AlphaFoldDB" id="Q21Q22"/>
<evidence type="ECO:0000313" key="2">
    <source>
        <dbReference type="Proteomes" id="UP000008332"/>
    </source>
</evidence>
<dbReference type="InterPro" id="IPR058915">
    <property type="entry name" value="AcrVA2-like"/>
</dbReference>
<dbReference type="HOGENOM" id="CLU_058213_0_0_4"/>
<gene>
    <name evidence="1" type="ordered locus">Rfer_4437</name>
</gene>
<geneLocation type="plasmid" evidence="2">
    <name>pDSM15236</name>
</geneLocation>
<evidence type="ECO:0000313" key="1">
    <source>
        <dbReference type="EMBL" id="ABD72123.1"/>
    </source>
</evidence>
<proteinExistence type="predicted"/>
<reference evidence="2" key="1">
    <citation type="submission" date="2006-02" db="EMBL/GenBank/DDBJ databases">
        <title>Complete sequence of plasmid 1 of Rhodoferax ferrireducens DSM 15236.</title>
        <authorList>
            <person name="Copeland A."/>
            <person name="Lucas S."/>
            <person name="Lapidus A."/>
            <person name="Barry K."/>
            <person name="Detter J.C."/>
            <person name="Glavina del Rio T."/>
            <person name="Hammon N."/>
            <person name="Israni S."/>
            <person name="Pitluck S."/>
            <person name="Brettin T."/>
            <person name="Bruce D."/>
            <person name="Han C."/>
            <person name="Tapia R."/>
            <person name="Gilna P."/>
            <person name="Kiss H."/>
            <person name="Schmutz J."/>
            <person name="Larimer F."/>
            <person name="Land M."/>
            <person name="Kyrpides N."/>
            <person name="Ivanova N."/>
            <person name="Richardson P."/>
        </authorList>
    </citation>
    <scope>NUCLEOTIDE SEQUENCE [LARGE SCALE GENOMIC DNA]</scope>
    <source>
        <strain evidence="2">ATCC BAA-621 / DSM 15236 / T118</strain>
        <plasmid evidence="2">Plasmid pDSM15236</plasmid>
    </source>
</reference>
<keyword evidence="2" id="KW-1185">Reference proteome</keyword>
<sequence>MVKRLKTAGPKFQFATHLRAAQRKDLTLPERVLNDFAKKYEGVWKHTEIVRKDPVTTMGVDRWEPWCFLPWGCMSAILESYTRHKYTYDEAIRIQNSDSKLGTALCAWRMTKGVYHFDDEMLKELCSSSLKDEVATEFLFRMPEWGVYISTPGLDLHEGFRMHGFFAVVDDEGSDRGLFAPVLRIEVIVDPRGCNDSNLLMLLSMDPDLIMEAEEKMEADHSLTALDVIPRDKEYLRFSISVPLIGKTISESLEISEREKAAQRAKHEKVRNNLVPIDSKSQGYLASAEIVEEHFSPELDDETKQFIVNTNLLLINILMYICSDEPDIQGGTIGERKASVVKAEKEKKKVYSADRVTEWNVGFRIGADLRKAKEDWEKESASDGNGPKMRPHFRKSHWHMYWTGPKDKPQKHCFKWLWPIPVNVNKADDVITTAHLVSSGIYGRST</sequence>
<dbReference type="EMBL" id="CP000268">
    <property type="protein sequence ID" value="ABD72123.1"/>
    <property type="molecule type" value="Genomic_DNA"/>
</dbReference>
<dbReference type="OrthoDB" id="5514004at2"/>